<dbReference type="Proteomes" id="UP001056120">
    <property type="component" value="Linkage Group LG11"/>
</dbReference>
<protein>
    <submittedName>
        <fullName evidence="1">Uncharacterized protein</fullName>
    </submittedName>
</protein>
<gene>
    <name evidence="1" type="ORF">L1987_35556</name>
</gene>
<accession>A0ACB9HYC8</accession>
<reference evidence="2" key="1">
    <citation type="journal article" date="2022" name="Mol. Ecol. Resour.">
        <title>The genomes of chicory, endive, great burdock and yacon provide insights into Asteraceae palaeo-polyploidization history and plant inulin production.</title>
        <authorList>
            <person name="Fan W."/>
            <person name="Wang S."/>
            <person name="Wang H."/>
            <person name="Wang A."/>
            <person name="Jiang F."/>
            <person name="Liu H."/>
            <person name="Zhao H."/>
            <person name="Xu D."/>
            <person name="Zhang Y."/>
        </authorList>
    </citation>
    <scope>NUCLEOTIDE SEQUENCE [LARGE SCALE GENOMIC DNA]</scope>
    <source>
        <strain evidence="2">cv. Yunnan</strain>
    </source>
</reference>
<evidence type="ECO:0000313" key="2">
    <source>
        <dbReference type="Proteomes" id="UP001056120"/>
    </source>
</evidence>
<dbReference type="EMBL" id="CM042028">
    <property type="protein sequence ID" value="KAI3800245.1"/>
    <property type="molecule type" value="Genomic_DNA"/>
</dbReference>
<keyword evidence="2" id="KW-1185">Reference proteome</keyword>
<comment type="caution">
    <text evidence="1">The sequence shown here is derived from an EMBL/GenBank/DDBJ whole genome shotgun (WGS) entry which is preliminary data.</text>
</comment>
<reference evidence="1 2" key="2">
    <citation type="journal article" date="2022" name="Mol. Ecol. Resour.">
        <title>The genomes of chicory, endive, great burdock and yacon provide insights into Asteraceae paleo-polyploidization history and plant inulin production.</title>
        <authorList>
            <person name="Fan W."/>
            <person name="Wang S."/>
            <person name="Wang H."/>
            <person name="Wang A."/>
            <person name="Jiang F."/>
            <person name="Liu H."/>
            <person name="Zhao H."/>
            <person name="Xu D."/>
            <person name="Zhang Y."/>
        </authorList>
    </citation>
    <scope>NUCLEOTIDE SEQUENCE [LARGE SCALE GENOMIC DNA]</scope>
    <source>
        <strain evidence="2">cv. Yunnan</strain>
        <tissue evidence="1">Leaves</tissue>
    </source>
</reference>
<name>A0ACB9HYC8_9ASTR</name>
<proteinExistence type="predicted"/>
<organism evidence="1 2">
    <name type="scientific">Smallanthus sonchifolius</name>
    <dbReference type="NCBI Taxonomy" id="185202"/>
    <lineage>
        <taxon>Eukaryota</taxon>
        <taxon>Viridiplantae</taxon>
        <taxon>Streptophyta</taxon>
        <taxon>Embryophyta</taxon>
        <taxon>Tracheophyta</taxon>
        <taxon>Spermatophyta</taxon>
        <taxon>Magnoliopsida</taxon>
        <taxon>eudicotyledons</taxon>
        <taxon>Gunneridae</taxon>
        <taxon>Pentapetalae</taxon>
        <taxon>asterids</taxon>
        <taxon>campanulids</taxon>
        <taxon>Asterales</taxon>
        <taxon>Asteraceae</taxon>
        <taxon>Asteroideae</taxon>
        <taxon>Heliantheae alliance</taxon>
        <taxon>Millerieae</taxon>
        <taxon>Smallanthus</taxon>
    </lineage>
</organism>
<sequence length="139" mass="15355">MSLTVILKLQRSYKAQNQKGFLVSWLLYSSSILMGTDVTEAVKKLPSPCDIKVHSVMCTKLIKLVDRVYKLIPRCSDGINSLCSIISSIDEAKLLVQDCCESSKLYLALSGKTVLSRCIKLKDSLEQGLSKIQTMVPIG</sequence>
<evidence type="ECO:0000313" key="1">
    <source>
        <dbReference type="EMBL" id="KAI3800245.1"/>
    </source>
</evidence>